<sequence>MPSFSSPSSHIKLSPRPLPADSVKASFAGQHSTVNCNVCNRTMVPRVISYYGQPLRSICPFCGATFSKFPSGLQRLMQRFQTRRLSFAAFAWMVVLALGFGLLWWVSDWAILPVNLTFIAALGSVGFGLLALAELFVQGVEHLAARLSHESTYYWTGLILIALIIANQRDFMINYWLMLFSIVLLIRWVVVGSMRMLIRNK</sequence>
<organism evidence="2 3">
    <name type="scientific">Methylomicrobium album BG8</name>
    <dbReference type="NCBI Taxonomy" id="686340"/>
    <lineage>
        <taxon>Bacteria</taxon>
        <taxon>Pseudomonadati</taxon>
        <taxon>Pseudomonadota</taxon>
        <taxon>Gammaproteobacteria</taxon>
        <taxon>Methylococcales</taxon>
        <taxon>Methylococcaceae</taxon>
        <taxon>Methylomicrobium</taxon>
    </lineage>
</organism>
<keyword evidence="1" id="KW-1133">Transmembrane helix</keyword>
<keyword evidence="1" id="KW-0812">Transmembrane</keyword>
<feature type="transmembrane region" description="Helical" evidence="1">
    <location>
        <begin position="85"/>
        <end position="106"/>
    </location>
</feature>
<keyword evidence="3" id="KW-1185">Reference proteome</keyword>
<keyword evidence="1" id="KW-0472">Membrane</keyword>
<accession>H8GP17</accession>
<proteinExistence type="predicted"/>
<name>H8GP17_METAL</name>
<evidence type="ECO:0000313" key="3">
    <source>
        <dbReference type="Proteomes" id="UP000005090"/>
    </source>
</evidence>
<dbReference type="HOGENOM" id="CLU_1359073_0_0_6"/>
<protein>
    <submittedName>
        <fullName evidence="2">Uncharacterized protein</fullName>
    </submittedName>
</protein>
<evidence type="ECO:0000256" key="1">
    <source>
        <dbReference type="SAM" id="Phobius"/>
    </source>
</evidence>
<gene>
    <name evidence="2" type="ORF">Metal_0594</name>
</gene>
<feature type="transmembrane region" description="Helical" evidence="1">
    <location>
        <begin position="118"/>
        <end position="140"/>
    </location>
</feature>
<feature type="transmembrane region" description="Helical" evidence="1">
    <location>
        <begin position="152"/>
        <end position="169"/>
    </location>
</feature>
<dbReference type="EMBL" id="CM001475">
    <property type="protein sequence ID" value="EIC28439.1"/>
    <property type="molecule type" value="Genomic_DNA"/>
</dbReference>
<dbReference type="AlphaFoldDB" id="H8GP17"/>
<dbReference type="Proteomes" id="UP000005090">
    <property type="component" value="Chromosome"/>
</dbReference>
<reference evidence="2 3" key="1">
    <citation type="journal article" date="2013" name="Genome Announc.">
        <title>Genome Sequence of the Obligate Gammaproteobacterial Methanotroph Methylomicrobium album Strain BG8.</title>
        <authorList>
            <person name="Kits K.D."/>
            <person name="Kalyuzhnaya M.G."/>
            <person name="Klotz M.G."/>
            <person name="Jetten M.S."/>
            <person name="Op den Camp H.J."/>
            <person name="Vuilleumier S."/>
            <person name="Bringel F."/>
            <person name="Dispirito A.A."/>
            <person name="Murrell J.C."/>
            <person name="Bruce D."/>
            <person name="Cheng J.F."/>
            <person name="Copeland A."/>
            <person name="Goodwin L."/>
            <person name="Hauser L."/>
            <person name="Lajus A."/>
            <person name="Land M.L."/>
            <person name="Lapidus A."/>
            <person name="Lucas S."/>
            <person name="Medigue C."/>
            <person name="Pitluck S."/>
            <person name="Woyke T."/>
            <person name="Zeytun A."/>
            <person name="Stein L.Y."/>
        </authorList>
    </citation>
    <scope>NUCLEOTIDE SEQUENCE [LARGE SCALE GENOMIC DNA]</scope>
    <source>
        <strain evidence="2 3">BG8</strain>
    </source>
</reference>
<feature type="transmembrane region" description="Helical" evidence="1">
    <location>
        <begin position="175"/>
        <end position="198"/>
    </location>
</feature>
<evidence type="ECO:0000313" key="2">
    <source>
        <dbReference type="EMBL" id="EIC28439.1"/>
    </source>
</evidence>